<evidence type="ECO:0000256" key="1">
    <source>
        <dbReference type="SAM" id="MobiDB-lite"/>
    </source>
</evidence>
<dbReference type="EMBL" id="JAUSYP010000001">
    <property type="protein sequence ID" value="MDQ0750752.1"/>
    <property type="molecule type" value="Genomic_DNA"/>
</dbReference>
<keyword evidence="3" id="KW-1185">Reference proteome</keyword>
<reference evidence="2 3" key="1">
    <citation type="submission" date="2023-07" db="EMBL/GenBank/DDBJ databases">
        <title>Comparative genomics of wheat-associated soil bacteria to identify genetic determinants of phenazine resistance.</title>
        <authorList>
            <person name="Mouncey N."/>
        </authorList>
    </citation>
    <scope>NUCLEOTIDE SEQUENCE [LARGE SCALE GENOMIC DNA]</scope>
    <source>
        <strain evidence="2 3">B3I12</strain>
    </source>
</reference>
<gene>
    <name evidence="2" type="ORF">QF034_004983</name>
</gene>
<protein>
    <submittedName>
        <fullName evidence="2">Uncharacterized protein</fullName>
    </submittedName>
</protein>
<organism evidence="2 3">
    <name type="scientific">Streptomyces africanus</name>
    <dbReference type="NCBI Taxonomy" id="231024"/>
    <lineage>
        <taxon>Bacteria</taxon>
        <taxon>Bacillati</taxon>
        <taxon>Actinomycetota</taxon>
        <taxon>Actinomycetes</taxon>
        <taxon>Kitasatosporales</taxon>
        <taxon>Streptomycetaceae</taxon>
        <taxon>Streptomyces</taxon>
    </lineage>
</organism>
<evidence type="ECO:0000313" key="2">
    <source>
        <dbReference type="EMBL" id="MDQ0750752.1"/>
    </source>
</evidence>
<dbReference type="RefSeq" id="WP_307177054.1">
    <property type="nucleotide sequence ID" value="NZ_JAUSYP010000001.1"/>
</dbReference>
<evidence type="ECO:0000313" key="3">
    <source>
        <dbReference type="Proteomes" id="UP001232755"/>
    </source>
</evidence>
<comment type="caution">
    <text evidence="2">The sequence shown here is derived from an EMBL/GenBank/DDBJ whole genome shotgun (WGS) entry which is preliminary data.</text>
</comment>
<proteinExistence type="predicted"/>
<name>A0ABU0QTP7_9ACTN</name>
<accession>A0ABU0QTP7</accession>
<feature type="region of interest" description="Disordered" evidence="1">
    <location>
        <begin position="1"/>
        <end position="25"/>
    </location>
</feature>
<sequence length="64" mass="6747">MPAPDRPDGMLGDRSASDSGTSRHGDAYVLTLSHRAPLRLLPGVAARSRAAGNRNGHRDIPFPG</sequence>
<dbReference type="Proteomes" id="UP001232755">
    <property type="component" value="Unassembled WGS sequence"/>
</dbReference>